<sequence>MEKHSNIMASTFTELFNELSKLFIRKFWNLAFITSVPTSTDGKSQCGPRSGLGCGKGIAIDLEILDRSVLVLLQGGWSCGVGIVGGVPGSGGIGTGSGMGSFDPGGIGGVWGGGVGIGAPGGGIGGVEGVGKGGGFPGGVMGGVFGGMMGGALVEATVTPLNTPLSINSGGLDRGVISGCAGPEGNSCGTWGIGDSPGMESGGSSVGMEGISPGGVKSGGGTSRGGVTMPGASGVPGISAGEMVGEISGWIDGGNVGVGGGRFGSGMLGSGDAKNTCWTREKPENRIGFEENNVNADLELKLLVAATPQL</sequence>
<dbReference type="STRING" id="88036.D8R0C4"/>
<dbReference type="KEGG" id="smo:SELMODRAFT_438902"/>
<dbReference type="Proteomes" id="UP000001514">
    <property type="component" value="Unassembled WGS sequence"/>
</dbReference>
<dbReference type="AlphaFoldDB" id="D8R0C4"/>
<name>D8R0C4_SELML</name>
<organism evidence="2">
    <name type="scientific">Selaginella moellendorffii</name>
    <name type="common">Spikemoss</name>
    <dbReference type="NCBI Taxonomy" id="88036"/>
    <lineage>
        <taxon>Eukaryota</taxon>
        <taxon>Viridiplantae</taxon>
        <taxon>Streptophyta</taxon>
        <taxon>Embryophyta</taxon>
        <taxon>Tracheophyta</taxon>
        <taxon>Lycopodiopsida</taxon>
        <taxon>Selaginellales</taxon>
        <taxon>Selaginellaceae</taxon>
        <taxon>Selaginella</taxon>
    </lineage>
</organism>
<dbReference type="OMA" id="GWIDGGN"/>
<evidence type="ECO:0000313" key="2">
    <source>
        <dbReference type="Proteomes" id="UP000001514"/>
    </source>
</evidence>
<accession>D8R0C4</accession>
<keyword evidence="2" id="KW-1185">Reference proteome</keyword>
<reference evidence="1 2" key="1">
    <citation type="journal article" date="2011" name="Science">
        <title>The Selaginella genome identifies genetic changes associated with the evolution of vascular plants.</title>
        <authorList>
            <person name="Banks J.A."/>
            <person name="Nishiyama T."/>
            <person name="Hasebe M."/>
            <person name="Bowman J.L."/>
            <person name="Gribskov M."/>
            <person name="dePamphilis C."/>
            <person name="Albert V.A."/>
            <person name="Aono N."/>
            <person name="Aoyama T."/>
            <person name="Ambrose B.A."/>
            <person name="Ashton N.W."/>
            <person name="Axtell M.J."/>
            <person name="Barker E."/>
            <person name="Barker M.S."/>
            <person name="Bennetzen J.L."/>
            <person name="Bonawitz N.D."/>
            <person name="Chapple C."/>
            <person name="Cheng C."/>
            <person name="Correa L.G."/>
            <person name="Dacre M."/>
            <person name="DeBarry J."/>
            <person name="Dreyer I."/>
            <person name="Elias M."/>
            <person name="Engstrom E.M."/>
            <person name="Estelle M."/>
            <person name="Feng L."/>
            <person name="Finet C."/>
            <person name="Floyd S.K."/>
            <person name="Frommer W.B."/>
            <person name="Fujita T."/>
            <person name="Gramzow L."/>
            <person name="Gutensohn M."/>
            <person name="Harholt J."/>
            <person name="Hattori M."/>
            <person name="Heyl A."/>
            <person name="Hirai T."/>
            <person name="Hiwatashi Y."/>
            <person name="Ishikawa M."/>
            <person name="Iwata M."/>
            <person name="Karol K.G."/>
            <person name="Koehler B."/>
            <person name="Kolukisaoglu U."/>
            <person name="Kubo M."/>
            <person name="Kurata T."/>
            <person name="Lalonde S."/>
            <person name="Li K."/>
            <person name="Li Y."/>
            <person name="Litt A."/>
            <person name="Lyons E."/>
            <person name="Manning G."/>
            <person name="Maruyama T."/>
            <person name="Michael T.P."/>
            <person name="Mikami K."/>
            <person name="Miyazaki S."/>
            <person name="Morinaga S."/>
            <person name="Murata T."/>
            <person name="Mueller-Roeber B."/>
            <person name="Nelson D.R."/>
            <person name="Obara M."/>
            <person name="Oguri Y."/>
            <person name="Olmstead R.G."/>
            <person name="Onodera N."/>
            <person name="Petersen B.L."/>
            <person name="Pils B."/>
            <person name="Prigge M."/>
            <person name="Rensing S.A."/>
            <person name="Riano-Pachon D.M."/>
            <person name="Roberts A.W."/>
            <person name="Sato Y."/>
            <person name="Scheller H.V."/>
            <person name="Schulz B."/>
            <person name="Schulz C."/>
            <person name="Shakirov E.V."/>
            <person name="Shibagaki N."/>
            <person name="Shinohara N."/>
            <person name="Shippen D.E."/>
            <person name="Soerensen I."/>
            <person name="Sotooka R."/>
            <person name="Sugimoto N."/>
            <person name="Sugita M."/>
            <person name="Sumikawa N."/>
            <person name="Tanurdzic M."/>
            <person name="Theissen G."/>
            <person name="Ulvskov P."/>
            <person name="Wakazuki S."/>
            <person name="Weng J.K."/>
            <person name="Willats W.W."/>
            <person name="Wipf D."/>
            <person name="Wolf P.G."/>
            <person name="Yang L."/>
            <person name="Zimmer A.D."/>
            <person name="Zhu Q."/>
            <person name="Mitros T."/>
            <person name="Hellsten U."/>
            <person name="Loque D."/>
            <person name="Otillar R."/>
            <person name="Salamov A."/>
            <person name="Schmutz J."/>
            <person name="Shapiro H."/>
            <person name="Lindquist E."/>
            <person name="Lucas S."/>
            <person name="Rokhsar D."/>
            <person name="Grigoriev I.V."/>
        </authorList>
    </citation>
    <scope>NUCLEOTIDE SEQUENCE [LARGE SCALE GENOMIC DNA]</scope>
</reference>
<proteinExistence type="predicted"/>
<evidence type="ECO:0000313" key="1">
    <source>
        <dbReference type="EMBL" id="EFJ34556.1"/>
    </source>
</evidence>
<protein>
    <submittedName>
        <fullName evidence="1">Uncharacterized protein</fullName>
    </submittedName>
</protein>
<dbReference type="EMBL" id="GL377569">
    <property type="protein sequence ID" value="EFJ34556.1"/>
    <property type="molecule type" value="Genomic_DNA"/>
</dbReference>
<dbReference type="HOGENOM" id="CLU_898336_0_0_1"/>
<dbReference type="Gramene" id="EFJ34556">
    <property type="protein sequence ID" value="EFJ34556"/>
    <property type="gene ID" value="SELMODRAFT_438902"/>
</dbReference>
<gene>
    <name evidence="1" type="ORF">SELMODRAFT_438902</name>
</gene>
<dbReference type="InParanoid" id="D8R0C4"/>